<keyword evidence="2" id="KW-1185">Reference proteome</keyword>
<organism evidence="1 2">
    <name type="scientific">Nocardia brasiliensis (strain ATCC 700358 / HUJEG-1)</name>
    <dbReference type="NCBI Taxonomy" id="1133849"/>
    <lineage>
        <taxon>Bacteria</taxon>
        <taxon>Bacillati</taxon>
        <taxon>Actinomycetota</taxon>
        <taxon>Actinomycetes</taxon>
        <taxon>Mycobacteriales</taxon>
        <taxon>Nocardiaceae</taxon>
        <taxon>Nocardia</taxon>
    </lineage>
</organism>
<evidence type="ECO:0000313" key="2">
    <source>
        <dbReference type="Proteomes" id="UP000006304"/>
    </source>
</evidence>
<proteinExistence type="predicted"/>
<dbReference type="KEGG" id="nbr:O3I_023845"/>
<gene>
    <name evidence="1" type="ORF">O3I_023845</name>
</gene>
<accession>K0F068</accession>
<dbReference type="AlphaFoldDB" id="K0F068"/>
<reference evidence="1 2" key="1">
    <citation type="journal article" date="2012" name="J. Bacteriol.">
        <title>Complete genome sequence of Nocardia brasiliensis HUJEG-1.</title>
        <authorList>
            <person name="Vera-Cabrera L."/>
            <person name="Ortiz-Lopez R."/>
            <person name="Elizondo-Gonzalez R."/>
            <person name="Perez-Maya A.A."/>
            <person name="Ocampo-Candiani J."/>
        </authorList>
    </citation>
    <scope>NUCLEOTIDE SEQUENCE [LARGE SCALE GENOMIC DNA]</scope>
    <source>
        <strain evidence="2">ATCC 700358</strain>
    </source>
</reference>
<dbReference type="EMBL" id="CP003876">
    <property type="protein sequence ID" value="AFU02724.1"/>
    <property type="molecule type" value="Genomic_DNA"/>
</dbReference>
<dbReference type="STRING" id="1133849.O3I_023845"/>
<sequence length="102" mass="10988">MIDIDAPEDVLAAANEVADAMWRAVGDTRMTVDRFELPAATSCSLDVAGNRCAMWIRTLFESALTEYTTTAVTINEAVVRTVGEFITTDTAMGASIRHSAES</sequence>
<dbReference type="Proteomes" id="UP000006304">
    <property type="component" value="Chromosome"/>
</dbReference>
<protein>
    <submittedName>
        <fullName evidence="1">Uncharacterized protein</fullName>
    </submittedName>
</protein>
<dbReference type="HOGENOM" id="CLU_2274411_0_0_11"/>
<dbReference type="RefSeq" id="WP_014985579.1">
    <property type="nucleotide sequence ID" value="NC_018681.1"/>
</dbReference>
<evidence type="ECO:0000313" key="1">
    <source>
        <dbReference type="EMBL" id="AFU02724.1"/>
    </source>
</evidence>
<name>K0F068_NOCB7</name>